<dbReference type="RefSeq" id="WP_188836965.1">
    <property type="nucleotide sequence ID" value="NZ_BMHI01000003.1"/>
</dbReference>
<keyword evidence="3" id="KW-0813">Transport</keyword>
<evidence type="ECO:0000256" key="2">
    <source>
        <dbReference type="ARBA" id="ARBA00008240"/>
    </source>
</evidence>
<dbReference type="GO" id="GO:0015293">
    <property type="term" value="F:symporter activity"/>
    <property type="evidence" value="ECO:0007669"/>
    <property type="project" value="UniProtKB-KW"/>
</dbReference>
<evidence type="ECO:0000256" key="6">
    <source>
        <dbReference type="ARBA" id="ARBA00022847"/>
    </source>
</evidence>
<comment type="caution">
    <text evidence="13">The sequence shown here is derived from an EMBL/GenBank/DDBJ whole genome shotgun (WGS) entry which is preliminary data.</text>
</comment>
<dbReference type="PANTHER" id="PTHR43045:SF1">
    <property type="entry name" value="SHIKIMATE TRANSPORTER"/>
    <property type="match status" value="1"/>
</dbReference>
<evidence type="ECO:0000256" key="4">
    <source>
        <dbReference type="ARBA" id="ARBA00022475"/>
    </source>
</evidence>
<dbReference type="CDD" id="cd17369">
    <property type="entry name" value="MFS_ShiA_like"/>
    <property type="match status" value="1"/>
</dbReference>
<dbReference type="PROSITE" id="PS50850">
    <property type="entry name" value="MFS"/>
    <property type="match status" value="1"/>
</dbReference>
<dbReference type="InterPro" id="IPR020846">
    <property type="entry name" value="MFS_dom"/>
</dbReference>
<feature type="transmembrane region" description="Helical" evidence="11">
    <location>
        <begin position="61"/>
        <end position="84"/>
    </location>
</feature>
<feature type="transmembrane region" description="Helical" evidence="11">
    <location>
        <begin position="168"/>
        <end position="188"/>
    </location>
</feature>
<feature type="transmembrane region" description="Helical" evidence="11">
    <location>
        <begin position="123"/>
        <end position="148"/>
    </location>
</feature>
<dbReference type="Pfam" id="PF07690">
    <property type="entry name" value="MFS_1"/>
    <property type="match status" value="1"/>
</dbReference>
<dbReference type="EMBL" id="BMHI01000003">
    <property type="protein sequence ID" value="GGB30462.1"/>
    <property type="molecule type" value="Genomic_DNA"/>
</dbReference>
<reference evidence="13" key="2">
    <citation type="submission" date="2020-09" db="EMBL/GenBank/DDBJ databases">
        <authorList>
            <person name="Sun Q."/>
            <person name="Zhou Y."/>
        </authorList>
    </citation>
    <scope>NUCLEOTIDE SEQUENCE</scope>
    <source>
        <strain evidence="13">CGMCC 1.15085</strain>
    </source>
</reference>
<dbReference type="InterPro" id="IPR036259">
    <property type="entry name" value="MFS_trans_sf"/>
</dbReference>
<dbReference type="AlphaFoldDB" id="A0A916T3J3"/>
<feature type="transmembrane region" description="Helical" evidence="11">
    <location>
        <begin position="257"/>
        <end position="276"/>
    </location>
</feature>
<feature type="transmembrane region" description="Helical" evidence="11">
    <location>
        <begin position="22"/>
        <end position="49"/>
    </location>
</feature>
<feature type="transmembrane region" description="Helical" evidence="11">
    <location>
        <begin position="96"/>
        <end position="117"/>
    </location>
</feature>
<dbReference type="FunFam" id="1.20.1250.20:FF:000001">
    <property type="entry name" value="Dicarboxylate MFS transporter"/>
    <property type="match status" value="1"/>
</dbReference>
<comment type="similarity">
    <text evidence="2">Belongs to the major facilitator superfamily. Metabolite:H+ Symporter (MHS) family (TC 2.A.1.6) family.</text>
</comment>
<feature type="domain" description="Major facilitator superfamily (MFS) profile" evidence="12">
    <location>
        <begin position="23"/>
        <end position="440"/>
    </location>
</feature>
<evidence type="ECO:0000313" key="13">
    <source>
        <dbReference type="EMBL" id="GGB30462.1"/>
    </source>
</evidence>
<evidence type="ECO:0000256" key="5">
    <source>
        <dbReference type="ARBA" id="ARBA00022692"/>
    </source>
</evidence>
<evidence type="ECO:0000256" key="8">
    <source>
        <dbReference type="ARBA" id="ARBA00023136"/>
    </source>
</evidence>
<keyword evidence="4" id="KW-1003">Cell membrane</keyword>
<feature type="transmembrane region" description="Helical" evidence="11">
    <location>
        <begin position="200"/>
        <end position="217"/>
    </location>
</feature>
<dbReference type="Proteomes" id="UP000636793">
    <property type="component" value="Unassembled WGS sequence"/>
</dbReference>
<gene>
    <name evidence="13" type="ORF">GCM10011492_21140</name>
</gene>
<evidence type="ECO:0000259" key="12">
    <source>
        <dbReference type="PROSITE" id="PS50850"/>
    </source>
</evidence>
<evidence type="ECO:0000256" key="9">
    <source>
        <dbReference type="ARBA" id="ARBA00037295"/>
    </source>
</evidence>
<comment type="function">
    <text evidence="9">May be a proton symporter involved in the uptake of osmolytes such as proline and glycine betaine.</text>
</comment>
<comment type="subcellular location">
    <subcellularLocation>
        <location evidence="1">Cell membrane</location>
        <topology evidence="1">Multi-pass membrane protein</topology>
    </subcellularLocation>
</comment>
<accession>A0A916T3J3</accession>
<dbReference type="InterPro" id="IPR011701">
    <property type="entry name" value="MFS"/>
</dbReference>
<dbReference type="GO" id="GO:0005886">
    <property type="term" value="C:plasma membrane"/>
    <property type="evidence" value="ECO:0007669"/>
    <property type="project" value="UniProtKB-SubCell"/>
</dbReference>
<sequence>MSNSQEAIDAPTSRPDKKQIRAVLASCVMGTTVEWYDFFLYGVAAGLIFNKQFFPAHDPAVSTMLAFATFALGFVARPIGGLVFGHIGDKMGRKRTLVMTMLIMGVATFLIGCLPTYDQVGILAPAMLIVLRLLQGVAVGGEWGGAVLMSVEYAPSGKKALYGSTPQAGLAVGLVLGTGVFALAGAVMSDGAFTSWGWRITFWLSLLLVLVGMIVRLKVMETPAFRDLEQSEGKAKVPAKELLSDPISRRNLWLGMGARWVEGVAFNAWAVFSITYATDTLGMERQSALLGVMAGAVVLLFLIPVSGMLADRVGMRETYAVGAVLAAIAPIVVFPMLHTGNALVFGFGIVLALGVLYPLMYGPEGAFFATLFPVHVRYTGISAVYQVSGIFASGLTPMILTWLLDRADGGTSLLIGYFVVTGVVSAVCALCIRSTPVPRRASGRTATKTASVV</sequence>
<proteinExistence type="inferred from homology"/>
<dbReference type="PANTHER" id="PTHR43045">
    <property type="entry name" value="SHIKIMATE TRANSPORTER"/>
    <property type="match status" value="1"/>
</dbReference>
<reference evidence="13" key="1">
    <citation type="journal article" date="2014" name="Int. J. Syst. Evol. Microbiol.">
        <title>Complete genome sequence of Corynebacterium casei LMG S-19264T (=DSM 44701T), isolated from a smear-ripened cheese.</title>
        <authorList>
            <consortium name="US DOE Joint Genome Institute (JGI-PGF)"/>
            <person name="Walter F."/>
            <person name="Albersmeier A."/>
            <person name="Kalinowski J."/>
            <person name="Ruckert C."/>
        </authorList>
    </citation>
    <scope>NUCLEOTIDE SEQUENCE</scope>
    <source>
        <strain evidence="13">CGMCC 1.15085</strain>
    </source>
</reference>
<keyword evidence="6" id="KW-0769">Symport</keyword>
<feature type="transmembrane region" description="Helical" evidence="11">
    <location>
        <begin position="383"/>
        <end position="404"/>
    </location>
</feature>
<evidence type="ECO:0000313" key="14">
    <source>
        <dbReference type="Proteomes" id="UP000636793"/>
    </source>
</evidence>
<feature type="transmembrane region" description="Helical" evidence="11">
    <location>
        <begin position="410"/>
        <end position="432"/>
    </location>
</feature>
<keyword evidence="5 11" id="KW-0812">Transmembrane</keyword>
<evidence type="ECO:0000256" key="11">
    <source>
        <dbReference type="SAM" id="Phobius"/>
    </source>
</evidence>
<dbReference type="Gene3D" id="1.20.1250.20">
    <property type="entry name" value="MFS general substrate transporter like domains"/>
    <property type="match status" value="2"/>
</dbReference>
<protein>
    <recommendedName>
        <fullName evidence="10">Putative proline/betaine transporter</fullName>
    </recommendedName>
</protein>
<keyword evidence="8 11" id="KW-0472">Membrane</keyword>
<evidence type="ECO:0000256" key="7">
    <source>
        <dbReference type="ARBA" id="ARBA00022989"/>
    </source>
</evidence>
<evidence type="ECO:0000256" key="1">
    <source>
        <dbReference type="ARBA" id="ARBA00004651"/>
    </source>
</evidence>
<keyword evidence="14" id="KW-1185">Reference proteome</keyword>
<evidence type="ECO:0000256" key="10">
    <source>
        <dbReference type="ARBA" id="ARBA00039918"/>
    </source>
</evidence>
<name>A0A916T3J3_9MICO</name>
<feature type="transmembrane region" description="Helical" evidence="11">
    <location>
        <begin position="319"/>
        <end position="337"/>
    </location>
</feature>
<dbReference type="SUPFAM" id="SSF103473">
    <property type="entry name" value="MFS general substrate transporter"/>
    <property type="match status" value="1"/>
</dbReference>
<keyword evidence="7 11" id="KW-1133">Transmembrane helix</keyword>
<feature type="transmembrane region" description="Helical" evidence="11">
    <location>
        <begin position="288"/>
        <end position="307"/>
    </location>
</feature>
<feature type="transmembrane region" description="Helical" evidence="11">
    <location>
        <begin position="343"/>
        <end position="362"/>
    </location>
</feature>
<evidence type="ECO:0000256" key="3">
    <source>
        <dbReference type="ARBA" id="ARBA00022448"/>
    </source>
</evidence>
<organism evidence="13 14">
    <name type="scientific">Flexivirga endophytica</name>
    <dbReference type="NCBI Taxonomy" id="1849103"/>
    <lineage>
        <taxon>Bacteria</taxon>
        <taxon>Bacillati</taxon>
        <taxon>Actinomycetota</taxon>
        <taxon>Actinomycetes</taxon>
        <taxon>Micrococcales</taxon>
        <taxon>Dermacoccaceae</taxon>
        <taxon>Flexivirga</taxon>
    </lineage>
</organism>